<feature type="signal peptide" evidence="1">
    <location>
        <begin position="1"/>
        <end position="25"/>
    </location>
</feature>
<keyword evidence="3" id="KW-1185">Reference proteome</keyword>
<dbReference type="AlphaFoldDB" id="E9D8R9"/>
<evidence type="ECO:0000313" key="2">
    <source>
        <dbReference type="EMBL" id="EFW16953.1"/>
    </source>
</evidence>
<keyword evidence="1" id="KW-0732">Signal</keyword>
<gene>
    <name evidence="2" type="ORF">CPSG_06221</name>
</gene>
<organism evidence="3">
    <name type="scientific">Coccidioides posadasii (strain RMSCC 757 / Silveira)</name>
    <name type="common">Valley fever fungus</name>
    <dbReference type="NCBI Taxonomy" id="443226"/>
    <lineage>
        <taxon>Eukaryota</taxon>
        <taxon>Fungi</taxon>
        <taxon>Dikarya</taxon>
        <taxon>Ascomycota</taxon>
        <taxon>Pezizomycotina</taxon>
        <taxon>Eurotiomycetes</taxon>
        <taxon>Eurotiomycetidae</taxon>
        <taxon>Onygenales</taxon>
        <taxon>Onygenaceae</taxon>
        <taxon>Coccidioides</taxon>
    </lineage>
</organism>
<dbReference type="Proteomes" id="UP000002497">
    <property type="component" value="Unassembled WGS sequence"/>
</dbReference>
<dbReference type="HOGENOM" id="CLU_2573701_0_0_1"/>
<name>E9D8R9_COCPS</name>
<feature type="chain" id="PRO_5003237348" evidence="1">
    <location>
        <begin position="26"/>
        <end position="81"/>
    </location>
</feature>
<dbReference type="EMBL" id="GL636495">
    <property type="protein sequence ID" value="EFW16953.1"/>
    <property type="molecule type" value="Genomic_DNA"/>
</dbReference>
<sequence length="81" mass="8867">MIAAQPSEFHAAILMLMTGLRCTISISVIQHSGESRGFKINIHDATSDTILTKRMQESPGVQVRIYPTTTELPGKSESFCS</sequence>
<reference evidence="3" key="1">
    <citation type="journal article" date="2010" name="Genome Res.">
        <title>Population genomic sequencing of Coccidioides fungi reveals recent hybridization and transposon control.</title>
        <authorList>
            <person name="Neafsey D.E."/>
            <person name="Barker B.M."/>
            <person name="Sharpton T.J."/>
            <person name="Stajich J.E."/>
            <person name="Park D.J."/>
            <person name="Whiston E."/>
            <person name="Hung C.-Y."/>
            <person name="McMahan C."/>
            <person name="White J."/>
            <person name="Sykes S."/>
            <person name="Heiman D."/>
            <person name="Young S."/>
            <person name="Zeng Q."/>
            <person name="Abouelleil A."/>
            <person name="Aftuck L."/>
            <person name="Bessette D."/>
            <person name="Brown A."/>
            <person name="FitzGerald M."/>
            <person name="Lui A."/>
            <person name="Macdonald J.P."/>
            <person name="Priest M."/>
            <person name="Orbach M.J."/>
            <person name="Galgiani J.N."/>
            <person name="Kirkland T.N."/>
            <person name="Cole G.T."/>
            <person name="Birren B.W."/>
            <person name="Henn M.R."/>
            <person name="Taylor J.W."/>
            <person name="Rounsley S.D."/>
        </authorList>
    </citation>
    <scope>NUCLEOTIDE SEQUENCE [LARGE SCALE GENOMIC DNA]</scope>
    <source>
        <strain evidence="3">RMSCC 757 / Silveira</strain>
    </source>
</reference>
<reference evidence="3" key="2">
    <citation type="submission" date="2010-03" db="EMBL/GenBank/DDBJ databases">
        <title>The genome sequence of Coccidioides posadasii strain Silveira.</title>
        <authorList>
            <consortium name="The Broad Institute Genome Sequencing Center for Infectious Disease"/>
            <person name="Neafsey D."/>
            <person name="Orbach M."/>
            <person name="Henn M.R."/>
            <person name="Cole G.T."/>
            <person name="Galgiani J."/>
            <person name="Gardner M.J."/>
            <person name="Kirkland T.N."/>
            <person name="Taylor J.W."/>
            <person name="Young S.K."/>
            <person name="Zeng Q."/>
            <person name="Koehrsen M."/>
            <person name="Alvarado L."/>
            <person name="Berlin A."/>
            <person name="Borenstein D."/>
            <person name="Chapman S.B."/>
            <person name="Chen Z."/>
            <person name="Engels R."/>
            <person name="Freedman E."/>
            <person name="Gellesch M."/>
            <person name="Goldberg J."/>
            <person name="Griggs A."/>
            <person name="Gujja S."/>
            <person name="Heilman E."/>
            <person name="Heiman D."/>
            <person name="Howarth C."/>
            <person name="Jen D."/>
            <person name="Larson L."/>
            <person name="Mehta T."/>
            <person name="Neiman D."/>
            <person name="Park D."/>
            <person name="Pearson M."/>
            <person name="Richards J."/>
            <person name="Roberts A."/>
            <person name="Saif S."/>
            <person name="Shea T."/>
            <person name="Shenoy N."/>
            <person name="Sisk P."/>
            <person name="Stolte C."/>
            <person name="Sykes S."/>
            <person name="Walk T."/>
            <person name="White J."/>
            <person name="Yandava C."/>
            <person name="Haas B."/>
            <person name="Nusbaum C."/>
            <person name="Birren B."/>
        </authorList>
    </citation>
    <scope>NUCLEOTIDE SEQUENCE [LARGE SCALE GENOMIC DNA]</scope>
    <source>
        <strain evidence="3">RMSCC 757 / Silveira</strain>
    </source>
</reference>
<proteinExistence type="predicted"/>
<evidence type="ECO:0000256" key="1">
    <source>
        <dbReference type="SAM" id="SignalP"/>
    </source>
</evidence>
<evidence type="ECO:0000313" key="3">
    <source>
        <dbReference type="Proteomes" id="UP000002497"/>
    </source>
</evidence>
<dbReference type="VEuPathDB" id="FungiDB:CPSG_06221"/>
<protein>
    <submittedName>
        <fullName evidence="2">Predicted protein</fullName>
    </submittedName>
</protein>
<accession>E9D8R9</accession>